<dbReference type="Pfam" id="PF03524">
    <property type="entry name" value="CagX"/>
    <property type="match status" value="1"/>
</dbReference>
<dbReference type="EMBL" id="AGWJ02000035">
    <property type="protein sequence ID" value="EHO77200.1"/>
    <property type="molecule type" value="Genomic_DNA"/>
</dbReference>
<evidence type="ECO:0000256" key="3">
    <source>
        <dbReference type="SAM" id="SignalP"/>
    </source>
</evidence>
<evidence type="ECO:0000256" key="2">
    <source>
        <dbReference type="ARBA" id="ARBA00022729"/>
    </source>
</evidence>
<keyword evidence="5" id="KW-1185">Reference proteome</keyword>
<dbReference type="AlphaFoldDB" id="H1PYL1"/>
<evidence type="ECO:0008006" key="6">
    <source>
        <dbReference type="Google" id="ProtNLM"/>
    </source>
</evidence>
<organism evidence="4 5">
    <name type="scientific">Fusobacterium ulcerans 12-1B</name>
    <dbReference type="NCBI Taxonomy" id="457404"/>
    <lineage>
        <taxon>Bacteria</taxon>
        <taxon>Fusobacteriati</taxon>
        <taxon>Fusobacteriota</taxon>
        <taxon>Fusobacteriia</taxon>
        <taxon>Fusobacteriales</taxon>
        <taxon>Fusobacteriaceae</taxon>
        <taxon>Fusobacterium</taxon>
    </lineage>
</organism>
<dbReference type="PATRIC" id="fig|457404.5.peg.3519"/>
<dbReference type="BioCyc" id="FSP457404-HMP:GTSQ-3559-MONOMER"/>
<gene>
    <name evidence="4" type="ORF">HMPREF0402_03504</name>
</gene>
<dbReference type="InterPro" id="IPR038161">
    <property type="entry name" value="VirB9/CagX/TrbG_C_sf"/>
</dbReference>
<dbReference type="InterPro" id="IPR033645">
    <property type="entry name" value="VirB9/CagX/TrbG_C"/>
</dbReference>
<dbReference type="InterPro" id="IPR010258">
    <property type="entry name" value="Conjugal_tfr_TrbG/VirB9/CagX"/>
</dbReference>
<reference evidence="4 5" key="1">
    <citation type="submission" date="2012-07" db="EMBL/GenBank/DDBJ databases">
        <title>The Genome Sequence of Fusobacterium ulcerans 12_1B.</title>
        <authorList>
            <consortium name="The Broad Institute Genome Sequencing Platform"/>
            <person name="Earl A."/>
            <person name="Ward D."/>
            <person name="Feldgarden M."/>
            <person name="Gevers D."/>
            <person name="Strauss J."/>
            <person name="Ambrose C.E."/>
            <person name="Allen-Vercoe E."/>
            <person name="Walker B."/>
            <person name="Young S.K."/>
            <person name="Zeng Q."/>
            <person name="Gargeya S."/>
            <person name="Fitzgerald M."/>
            <person name="Haas B."/>
            <person name="Abouelleil A."/>
            <person name="Alvarado L."/>
            <person name="Arachchi H.M."/>
            <person name="Berlin A.M."/>
            <person name="Chapman S.B."/>
            <person name="Goldberg J."/>
            <person name="Griggs A."/>
            <person name="Gujja S."/>
            <person name="Hansen M."/>
            <person name="Howarth C."/>
            <person name="Imamovic A."/>
            <person name="Larimer J."/>
            <person name="McCowen C."/>
            <person name="Montmayeur A."/>
            <person name="Murphy C."/>
            <person name="Neiman D."/>
            <person name="Pearson M."/>
            <person name="Priest M."/>
            <person name="Roberts A."/>
            <person name="Saif S."/>
            <person name="Shea T."/>
            <person name="Sisk P."/>
            <person name="Sykes S."/>
            <person name="Wortman J."/>
            <person name="Nusbaum C."/>
            <person name="Birren B."/>
        </authorList>
    </citation>
    <scope>NUCLEOTIDE SEQUENCE [LARGE SCALE GENOMIC DNA]</scope>
    <source>
        <strain evidence="4 5">12_1B</strain>
    </source>
</reference>
<dbReference type="HOGENOM" id="CLU_1141271_0_0_0"/>
<dbReference type="CDD" id="cd06911">
    <property type="entry name" value="VirB9_CagX_TrbG"/>
    <property type="match status" value="1"/>
</dbReference>
<accession>H1PYL1</accession>
<dbReference type="Proteomes" id="UP000003233">
    <property type="component" value="Unassembled WGS sequence"/>
</dbReference>
<name>H1PYL1_9FUSO</name>
<evidence type="ECO:0000313" key="5">
    <source>
        <dbReference type="Proteomes" id="UP000003233"/>
    </source>
</evidence>
<protein>
    <recommendedName>
        <fullName evidence="6">P-type conjugative transfer protein VirB9</fullName>
    </recommendedName>
</protein>
<comment type="similarity">
    <text evidence="1">Belongs to the TrbG/VirB9 family.</text>
</comment>
<proteinExistence type="inferred from homology"/>
<feature type="chain" id="PRO_5003552504" description="P-type conjugative transfer protein VirB9" evidence="3">
    <location>
        <begin position="20"/>
        <end position="246"/>
    </location>
</feature>
<dbReference type="Gene3D" id="2.60.40.2500">
    <property type="match status" value="1"/>
</dbReference>
<sequence>MKKCLIVFSILLLSGLSFAKNINLRKEAKSGEIANIVFNEDDKYFIYSRPMFQTTVSFGDEVVQYAEFGDDVRWNVIEDTHSVRIKSFDENLVTDLMVETDKNRYYFVVESTYTDYNRLVKFMYPQRDYEKKRQKQKQVEPLNVVNLEKLNNRYTVSKKYSWTPSQIFDDGFKTYFIMSPNLKELPALLVRTEDKNVALVNWRFRETDNGTGIFVIDTVFKEAVLQLGSPGGKIKKVVIKNKNYQE</sequence>
<evidence type="ECO:0000256" key="1">
    <source>
        <dbReference type="ARBA" id="ARBA00006135"/>
    </source>
</evidence>
<dbReference type="RefSeq" id="WP_008699458.1">
    <property type="nucleotide sequence ID" value="NZ_KE161012.1"/>
</dbReference>
<keyword evidence="2 3" id="KW-0732">Signal</keyword>
<evidence type="ECO:0000313" key="4">
    <source>
        <dbReference type="EMBL" id="EHO77200.1"/>
    </source>
</evidence>
<feature type="signal peptide" evidence="3">
    <location>
        <begin position="1"/>
        <end position="19"/>
    </location>
</feature>
<comment type="caution">
    <text evidence="4">The sequence shown here is derived from an EMBL/GenBank/DDBJ whole genome shotgun (WGS) entry which is preliminary data.</text>
</comment>